<protein>
    <recommendedName>
        <fullName evidence="3">DUF2853 domain-containing protein</fullName>
    </recommendedName>
</protein>
<dbReference type="AlphaFoldDB" id="A0A1M6GG39"/>
<dbReference type="Proteomes" id="UP000184488">
    <property type="component" value="Unassembled WGS sequence"/>
</dbReference>
<evidence type="ECO:0008006" key="3">
    <source>
        <dbReference type="Google" id="ProtNLM"/>
    </source>
</evidence>
<dbReference type="STRING" id="415425.SAMN05444363_2595"/>
<dbReference type="InterPro" id="IPR021274">
    <property type="entry name" value="DUF2853"/>
</dbReference>
<sequence length="113" mass="12516">MSKKDELILKYAADLKEKCGVTPDMGLLTKVVVGCGPSIYNPDAATVSGTQQSELDTVKNNFLIKKLGLKDGPDLDKAIDAVIEKYGRSNKNKYRAVVYYLLAVHFKKESVYK</sequence>
<evidence type="ECO:0000313" key="2">
    <source>
        <dbReference type="Proteomes" id="UP000184488"/>
    </source>
</evidence>
<evidence type="ECO:0000313" key="1">
    <source>
        <dbReference type="EMBL" id="SHJ08841.1"/>
    </source>
</evidence>
<proteinExistence type="predicted"/>
<dbReference type="SUPFAM" id="SSF158587">
    <property type="entry name" value="Jann4075-like"/>
    <property type="match status" value="1"/>
</dbReference>
<dbReference type="OrthoDB" id="9812542at2"/>
<name>A0A1M6GG39_9FLAO</name>
<dbReference type="Pfam" id="PF11015">
    <property type="entry name" value="DUF2853"/>
    <property type="match status" value="1"/>
</dbReference>
<dbReference type="InterPro" id="IPR023154">
    <property type="entry name" value="Jann4075-like_sf"/>
</dbReference>
<dbReference type="RefSeq" id="WP_073311922.1">
    <property type="nucleotide sequence ID" value="NZ_FQZI01000005.1"/>
</dbReference>
<dbReference type="Gene3D" id="1.10.238.120">
    <property type="entry name" value="Jann4075-like"/>
    <property type="match status" value="1"/>
</dbReference>
<accession>A0A1M6GG39</accession>
<organism evidence="1 2">
    <name type="scientific">Flavobacterium terrae</name>
    <dbReference type="NCBI Taxonomy" id="415425"/>
    <lineage>
        <taxon>Bacteria</taxon>
        <taxon>Pseudomonadati</taxon>
        <taxon>Bacteroidota</taxon>
        <taxon>Flavobacteriia</taxon>
        <taxon>Flavobacteriales</taxon>
        <taxon>Flavobacteriaceae</taxon>
        <taxon>Flavobacterium</taxon>
    </lineage>
</organism>
<keyword evidence="2" id="KW-1185">Reference proteome</keyword>
<gene>
    <name evidence="1" type="ORF">SAMN05444363_2595</name>
</gene>
<reference evidence="2" key="1">
    <citation type="submission" date="2016-11" db="EMBL/GenBank/DDBJ databases">
        <authorList>
            <person name="Varghese N."/>
            <person name="Submissions S."/>
        </authorList>
    </citation>
    <scope>NUCLEOTIDE SEQUENCE [LARGE SCALE GENOMIC DNA]</scope>
    <source>
        <strain evidence="2">DSM 18829</strain>
    </source>
</reference>
<dbReference type="EMBL" id="FQZI01000005">
    <property type="protein sequence ID" value="SHJ08841.1"/>
    <property type="molecule type" value="Genomic_DNA"/>
</dbReference>